<dbReference type="InterPro" id="IPR051035">
    <property type="entry name" value="Mito_inheritance_9"/>
</dbReference>
<dbReference type="AlphaFoldDB" id="A0AA38PUF8"/>
<dbReference type="GO" id="GO:0005739">
    <property type="term" value="C:mitochondrion"/>
    <property type="evidence" value="ECO:0007669"/>
    <property type="project" value="TreeGrafter"/>
</dbReference>
<reference evidence="1" key="1">
    <citation type="submission" date="2022-08" db="EMBL/GenBank/DDBJ databases">
        <authorList>
            <consortium name="DOE Joint Genome Institute"/>
            <person name="Min B."/>
            <person name="Riley R."/>
            <person name="Sierra-Patev S."/>
            <person name="Naranjo-Ortiz M."/>
            <person name="Looney B."/>
            <person name="Konkel Z."/>
            <person name="Slot J.C."/>
            <person name="Sakamoto Y."/>
            <person name="Steenwyk J.L."/>
            <person name="Rokas A."/>
            <person name="Carro J."/>
            <person name="Camarero S."/>
            <person name="Ferreira P."/>
            <person name="Molpeceres G."/>
            <person name="Ruiz-Duenas F.J."/>
            <person name="Serrano A."/>
            <person name="Henrissat B."/>
            <person name="Drula E."/>
            <person name="Hughes K.W."/>
            <person name="Mata J.L."/>
            <person name="Ishikawa N.K."/>
            <person name="Vargas-Isla R."/>
            <person name="Ushijima S."/>
            <person name="Smith C.A."/>
            <person name="Ahrendt S."/>
            <person name="Andreopoulos W."/>
            <person name="He G."/>
            <person name="Labutti K."/>
            <person name="Lipzen A."/>
            <person name="Ng V."/>
            <person name="Sandor L."/>
            <person name="Barry K."/>
            <person name="Martinez A.T."/>
            <person name="Xiao Y."/>
            <person name="Gibbons J.G."/>
            <person name="Terashima K."/>
            <person name="Hibbett D.S."/>
            <person name="Grigoriev I.V."/>
        </authorList>
    </citation>
    <scope>NUCLEOTIDE SEQUENCE</scope>
    <source>
        <strain evidence="1">TFB7829</strain>
    </source>
</reference>
<comment type="caution">
    <text evidence="1">The sequence shown here is derived from an EMBL/GenBank/DDBJ whole genome shotgun (WGS) entry which is preliminary data.</text>
</comment>
<accession>A0AA38PUF8</accession>
<protein>
    <recommendedName>
        <fullName evidence="3">Aminoglycoside phosphotransferase domain-containing protein</fullName>
    </recommendedName>
</protein>
<evidence type="ECO:0008006" key="3">
    <source>
        <dbReference type="Google" id="ProtNLM"/>
    </source>
</evidence>
<dbReference type="PANTHER" id="PTHR36091:SF2">
    <property type="entry name" value="AMINOGLYCOSIDE PHOSPHOTRANSFERASE DOMAIN-CONTAINING PROTEIN"/>
    <property type="match status" value="1"/>
</dbReference>
<dbReference type="EMBL" id="MU802075">
    <property type="protein sequence ID" value="KAJ3982143.1"/>
    <property type="molecule type" value="Genomic_DNA"/>
</dbReference>
<evidence type="ECO:0000313" key="2">
    <source>
        <dbReference type="Proteomes" id="UP001163850"/>
    </source>
</evidence>
<gene>
    <name evidence="1" type="ORF">F5890DRAFT_1574753</name>
</gene>
<evidence type="ECO:0000313" key="1">
    <source>
        <dbReference type="EMBL" id="KAJ3982143.1"/>
    </source>
</evidence>
<dbReference type="InterPro" id="IPR011009">
    <property type="entry name" value="Kinase-like_dom_sf"/>
</dbReference>
<dbReference type="SUPFAM" id="SSF56112">
    <property type="entry name" value="Protein kinase-like (PK-like)"/>
    <property type="match status" value="1"/>
</dbReference>
<name>A0AA38PUF8_9AGAR</name>
<dbReference type="Proteomes" id="UP001163850">
    <property type="component" value="Unassembled WGS sequence"/>
</dbReference>
<proteinExistence type="predicted"/>
<dbReference type="PANTHER" id="PTHR36091">
    <property type="entry name" value="ALTERED INHERITANCE OF MITOCHONDRIA PROTEIN 9, MITOCHONDRIAL"/>
    <property type="match status" value="1"/>
</dbReference>
<sequence>MLEPQSLMMDLESELFDYTAGRFLYASCIFANDAHHFRERRRVFNIPGLFNTIAKAMNCGTEQIVDFRKLAEGGFNRIFLITLDTEFQLVARIPYPLLVPKAYAVASEVATMDFLRSKGLPIPKAKTENILMEYVKGTNLSQIWSDLKEDEIISLMDQLAKVESTMMSISFPAGGSIYYARDLKELSGNEGIPLDNQAESIAFEKERFCIGPIEQLKMKSVLFAGAEKELAYLNQFGAPRNLARYLRLAPSLVPDDDSLSAFCIRHPDLTDSNLRVSTDSDCLQMLSVLDWQHAAVLPLFLHAERRVRGVSRKMVKHELPDGHDKLTEKDKDQERVLRRRLVHYHYNLSTATHNRIHHKGLVHPLNPYRCRIFIHATDMWEGETIKFLYALIDLVRGWGYFATDGATCPVVFTEKVIVAAEELWQALANAERGERWLRDFVAYGEETWVPAAHYEAAKAIGQEVKRRTFKACAEDEEMTKETYAVIEANWPLDDMNEDELRGYK</sequence>
<organism evidence="1 2">
    <name type="scientific">Lentinula detonsa</name>
    <dbReference type="NCBI Taxonomy" id="2804962"/>
    <lineage>
        <taxon>Eukaryota</taxon>
        <taxon>Fungi</taxon>
        <taxon>Dikarya</taxon>
        <taxon>Basidiomycota</taxon>
        <taxon>Agaricomycotina</taxon>
        <taxon>Agaricomycetes</taxon>
        <taxon>Agaricomycetidae</taxon>
        <taxon>Agaricales</taxon>
        <taxon>Marasmiineae</taxon>
        <taxon>Omphalotaceae</taxon>
        <taxon>Lentinula</taxon>
    </lineage>
</organism>